<comment type="similarity">
    <text evidence="7 10">Belongs to the HD-ZIP homeobox family. Class I subfamily.</text>
</comment>
<name>A0A5N6NXT1_9ASTR</name>
<keyword evidence="6 8" id="KW-0539">Nucleus</keyword>
<keyword evidence="14" id="KW-1185">Reference proteome</keyword>
<dbReference type="PANTHER" id="PTHR24326:SF593">
    <property type="entry name" value="HOMEOBOX-LEUCINE ZIPPER PROTEIN"/>
    <property type="match status" value="1"/>
</dbReference>
<dbReference type="PROSITE" id="PS50071">
    <property type="entry name" value="HOMEOBOX_2"/>
    <property type="match status" value="1"/>
</dbReference>
<dbReference type="PRINTS" id="PR00031">
    <property type="entry name" value="HTHREPRESSR"/>
</dbReference>
<dbReference type="Pfam" id="PF00046">
    <property type="entry name" value="Homeodomain"/>
    <property type="match status" value="1"/>
</dbReference>
<evidence type="ECO:0000256" key="4">
    <source>
        <dbReference type="ARBA" id="ARBA00023155"/>
    </source>
</evidence>
<feature type="coiled-coil region" evidence="11">
    <location>
        <begin position="201"/>
        <end position="228"/>
    </location>
</feature>
<dbReference type="InterPro" id="IPR045224">
    <property type="entry name" value="HDZip_class_I_plant"/>
</dbReference>
<evidence type="ECO:0000256" key="5">
    <source>
        <dbReference type="ARBA" id="ARBA00023163"/>
    </source>
</evidence>
<protein>
    <recommendedName>
        <fullName evidence="10">Homeobox-leucine zipper protein</fullName>
    </recommendedName>
    <alternativeName>
        <fullName evidence="10">HD-ZIP protein</fullName>
    </alternativeName>
    <alternativeName>
        <fullName evidence="10">Homeodomain transcription factor</fullName>
    </alternativeName>
</protein>
<dbReference type="Proteomes" id="UP000326396">
    <property type="component" value="Linkage Group LG16"/>
</dbReference>
<dbReference type="CDD" id="cd00086">
    <property type="entry name" value="homeodomain"/>
    <property type="match status" value="1"/>
</dbReference>
<dbReference type="Gene3D" id="1.10.10.60">
    <property type="entry name" value="Homeodomain-like"/>
    <property type="match status" value="1"/>
</dbReference>
<comment type="caution">
    <text evidence="13">The sequence shown here is derived from an EMBL/GenBank/DDBJ whole genome shotgun (WGS) entry which is preliminary data.</text>
</comment>
<comment type="function">
    <text evidence="10">Transcription factor.</text>
</comment>
<dbReference type="InterPro" id="IPR017970">
    <property type="entry name" value="Homeobox_CS"/>
</dbReference>
<dbReference type="SUPFAM" id="SSF46689">
    <property type="entry name" value="Homeodomain-like"/>
    <property type="match status" value="1"/>
</dbReference>
<dbReference type="PANTHER" id="PTHR24326">
    <property type="entry name" value="HOMEOBOX-LEUCINE ZIPPER PROTEIN"/>
    <property type="match status" value="1"/>
</dbReference>
<evidence type="ECO:0000313" key="13">
    <source>
        <dbReference type="EMBL" id="KAD5508511.1"/>
    </source>
</evidence>
<evidence type="ECO:0000256" key="11">
    <source>
        <dbReference type="SAM" id="Coils"/>
    </source>
</evidence>
<evidence type="ECO:0000256" key="10">
    <source>
        <dbReference type="RuleBase" id="RU369038"/>
    </source>
</evidence>
<keyword evidence="5 10" id="KW-0804">Transcription</keyword>
<evidence type="ECO:0000256" key="6">
    <source>
        <dbReference type="ARBA" id="ARBA00023242"/>
    </source>
</evidence>
<proteinExistence type="inferred from homology"/>
<keyword evidence="2 10" id="KW-0805">Transcription regulation</keyword>
<dbReference type="GO" id="GO:0005634">
    <property type="term" value="C:nucleus"/>
    <property type="evidence" value="ECO:0007669"/>
    <property type="project" value="UniProtKB-SubCell"/>
</dbReference>
<dbReference type="InterPro" id="IPR009057">
    <property type="entry name" value="Homeodomain-like_sf"/>
</dbReference>
<dbReference type="GO" id="GO:0000981">
    <property type="term" value="F:DNA-binding transcription factor activity, RNA polymerase II-specific"/>
    <property type="evidence" value="ECO:0007669"/>
    <property type="project" value="UniProtKB-UniRule"/>
</dbReference>
<keyword evidence="11" id="KW-0175">Coiled coil</keyword>
<feature type="domain" description="Homeobox" evidence="12">
    <location>
        <begin position="142"/>
        <end position="202"/>
    </location>
</feature>
<evidence type="ECO:0000259" key="12">
    <source>
        <dbReference type="PROSITE" id="PS50071"/>
    </source>
</evidence>
<evidence type="ECO:0000256" key="8">
    <source>
        <dbReference type="PROSITE-ProRule" id="PRU00108"/>
    </source>
</evidence>
<evidence type="ECO:0000313" key="14">
    <source>
        <dbReference type="Proteomes" id="UP000326396"/>
    </source>
</evidence>
<dbReference type="PROSITE" id="PS00027">
    <property type="entry name" value="HOMEOBOX_1"/>
    <property type="match status" value="1"/>
</dbReference>
<organism evidence="13 14">
    <name type="scientific">Mikania micrantha</name>
    <name type="common">bitter vine</name>
    <dbReference type="NCBI Taxonomy" id="192012"/>
    <lineage>
        <taxon>Eukaryota</taxon>
        <taxon>Viridiplantae</taxon>
        <taxon>Streptophyta</taxon>
        <taxon>Embryophyta</taxon>
        <taxon>Tracheophyta</taxon>
        <taxon>Spermatophyta</taxon>
        <taxon>Magnoliopsida</taxon>
        <taxon>eudicotyledons</taxon>
        <taxon>Gunneridae</taxon>
        <taxon>Pentapetalae</taxon>
        <taxon>asterids</taxon>
        <taxon>campanulids</taxon>
        <taxon>Asterales</taxon>
        <taxon>Asteraceae</taxon>
        <taxon>Asteroideae</taxon>
        <taxon>Heliantheae alliance</taxon>
        <taxon>Eupatorieae</taxon>
        <taxon>Mikania</taxon>
    </lineage>
</organism>
<evidence type="ECO:0000256" key="9">
    <source>
        <dbReference type="RuleBase" id="RU000682"/>
    </source>
</evidence>
<dbReference type="AlphaFoldDB" id="A0A5N6NXT1"/>
<feature type="DNA-binding region" description="Homeobox" evidence="8">
    <location>
        <begin position="144"/>
        <end position="203"/>
    </location>
</feature>
<gene>
    <name evidence="13" type="ORF">E3N88_16214</name>
</gene>
<comment type="subcellular location">
    <subcellularLocation>
        <location evidence="1 8 9">Nucleus</location>
    </subcellularLocation>
</comment>
<evidence type="ECO:0000256" key="3">
    <source>
        <dbReference type="ARBA" id="ARBA00023125"/>
    </source>
</evidence>
<dbReference type="InterPro" id="IPR000047">
    <property type="entry name" value="HTH_motif"/>
</dbReference>
<accession>A0A5N6NXT1</accession>
<keyword evidence="3 8" id="KW-0238">DNA-binding</keyword>
<evidence type="ECO:0000256" key="7">
    <source>
        <dbReference type="ARBA" id="ARBA00025748"/>
    </source>
</evidence>
<sequence length="323" mass="36969">MLPLAAPSVIQLLPLWIEPMLDLALASPLLAPAGRHPACRSHISQLPLVNLALRRLARQQQEEQQIEKVIYKMDWNDGNPIPFIPRSVAQSSFEFAFLYNYNTADHHYVYQPPAPGIRDMKHQMMQGPLAMMEMNQNEYETNNLQDKKKRLTSEQLEALENTFQDEKKLEPDTKMKLAHDLGLQPRQIAVWFQNRRARWKTKQLECLYDALKQEFEAVSREKKKLQEEVLALRIILKEQLSKRQGAGSSTGYTTYMPGEETVESTSVATNSAHQLKLDQHSAVVATTTDMVAEDRNNCIMSYDPISSVATPSYSIWRVLPSYP</sequence>
<dbReference type="SMART" id="SM00389">
    <property type="entry name" value="HOX"/>
    <property type="match status" value="1"/>
</dbReference>
<evidence type="ECO:0000256" key="2">
    <source>
        <dbReference type="ARBA" id="ARBA00023015"/>
    </source>
</evidence>
<dbReference type="EMBL" id="SZYD01000008">
    <property type="protein sequence ID" value="KAD5508511.1"/>
    <property type="molecule type" value="Genomic_DNA"/>
</dbReference>
<dbReference type="InterPro" id="IPR001356">
    <property type="entry name" value="HD"/>
</dbReference>
<dbReference type="OrthoDB" id="6159439at2759"/>
<reference evidence="13 14" key="1">
    <citation type="submission" date="2019-05" db="EMBL/GenBank/DDBJ databases">
        <title>Mikania micrantha, genome provides insights into the molecular mechanism of rapid growth.</title>
        <authorList>
            <person name="Liu B."/>
        </authorList>
    </citation>
    <scope>NUCLEOTIDE SEQUENCE [LARGE SCALE GENOMIC DNA]</scope>
    <source>
        <strain evidence="13">NLD-2019</strain>
        <tissue evidence="13">Leaf</tissue>
    </source>
</reference>
<keyword evidence="4 8" id="KW-0371">Homeobox</keyword>
<dbReference type="GO" id="GO:0043565">
    <property type="term" value="F:sequence-specific DNA binding"/>
    <property type="evidence" value="ECO:0007669"/>
    <property type="project" value="TreeGrafter"/>
</dbReference>
<dbReference type="GO" id="GO:0045893">
    <property type="term" value="P:positive regulation of DNA-templated transcription"/>
    <property type="evidence" value="ECO:0007669"/>
    <property type="project" value="TreeGrafter"/>
</dbReference>
<evidence type="ECO:0000256" key="1">
    <source>
        <dbReference type="ARBA" id="ARBA00004123"/>
    </source>
</evidence>